<evidence type="ECO:0000256" key="1">
    <source>
        <dbReference type="ARBA" id="ARBA00000707"/>
    </source>
</evidence>
<evidence type="ECO:0000256" key="16">
    <source>
        <dbReference type="ARBA" id="ARBA00069055"/>
    </source>
</evidence>
<dbReference type="GO" id="GO:0016579">
    <property type="term" value="P:protein deubiquitination"/>
    <property type="evidence" value="ECO:0007669"/>
    <property type="project" value="InterPro"/>
</dbReference>
<protein>
    <recommendedName>
        <fullName evidence="16">Ataxin-3 homolog</fullName>
        <ecNumber evidence="4">3.4.19.12</ecNumber>
    </recommendedName>
    <alternativeName>
        <fullName evidence="17">Machado-Joseph disease-like protein</fullName>
    </alternativeName>
</protein>
<dbReference type="PROSITE" id="PS50957">
    <property type="entry name" value="JOSEPHIN"/>
    <property type="match status" value="1"/>
</dbReference>
<evidence type="ECO:0000256" key="19">
    <source>
        <dbReference type="PROSITE-ProRule" id="PRU00331"/>
    </source>
</evidence>
<feature type="active site" description="Nucleophile" evidence="18">
    <location>
        <position position="14"/>
    </location>
</feature>
<dbReference type="InterPro" id="IPR003903">
    <property type="entry name" value="UIM_dom"/>
</dbReference>
<evidence type="ECO:0000256" key="5">
    <source>
        <dbReference type="ARBA" id="ARBA00022490"/>
    </source>
</evidence>
<evidence type="ECO:0000256" key="8">
    <source>
        <dbReference type="ARBA" id="ARBA00022786"/>
    </source>
</evidence>
<evidence type="ECO:0000256" key="9">
    <source>
        <dbReference type="ARBA" id="ARBA00022801"/>
    </source>
</evidence>
<comment type="catalytic activity">
    <reaction evidence="1">
        <text>Thiol-dependent hydrolysis of ester, thioester, amide, peptide and isopeptide bonds formed by the C-terminal Gly of ubiquitin (a 76-residue protein attached to proteins as an intracellular targeting signal).</text>
        <dbReference type="EC" id="3.4.19.12"/>
    </reaction>
</comment>
<feature type="domain" description="Josephin" evidence="21">
    <location>
        <begin position="1"/>
        <end position="171"/>
    </location>
</feature>
<evidence type="ECO:0000256" key="15">
    <source>
        <dbReference type="ARBA" id="ARBA00063584"/>
    </source>
</evidence>
<keyword evidence="8" id="KW-0833">Ubl conjugation pathway</keyword>
<keyword evidence="9 19" id="KW-0378">Hydrolase</keyword>
<keyword evidence="23" id="KW-1185">Reference proteome</keyword>
<dbReference type="InterPro" id="IPR006155">
    <property type="entry name" value="Josephin"/>
</dbReference>
<dbReference type="Proteomes" id="UP001152747">
    <property type="component" value="Unassembled WGS sequence"/>
</dbReference>
<dbReference type="GO" id="GO:0004843">
    <property type="term" value="F:cysteine-type deubiquitinase activity"/>
    <property type="evidence" value="ECO:0007669"/>
    <property type="project" value="UniProtKB-EC"/>
</dbReference>
<evidence type="ECO:0000256" key="18">
    <source>
        <dbReference type="PIRSR" id="PIRSR633865-1"/>
    </source>
</evidence>
<evidence type="ECO:0000313" key="23">
    <source>
        <dbReference type="Proteomes" id="UP001152747"/>
    </source>
</evidence>
<dbReference type="Gene3D" id="1.10.287.10">
    <property type="entry name" value="S15/NS1, RNA-binding"/>
    <property type="match status" value="1"/>
</dbReference>
<evidence type="ECO:0000256" key="2">
    <source>
        <dbReference type="ARBA" id="ARBA00004496"/>
    </source>
</evidence>
<comment type="function">
    <text evidence="14">Acts as a chain editing deubiquitinating enzyme that binds and cleaves 'Lys-48'-linked polyubiquitin chains, with a preference for chains containing four or more ubiquitin molecules thereby modulating protein degradation by the ubiquitin-proteasome pathway. Probably by regulating the IGF-1-insulin-like pathway, regulates lifespan. Regulates germline DNA double-strand-break repair and apoptosis in response to DNA damage by recruiting E4 ubiquitin-protein ligase ufd-2 to DNA repair foci. Interacts with key regulators of transcription and represses transcription. Acts as a histone-binding protein that regulates transcription.</text>
</comment>
<evidence type="ECO:0000256" key="3">
    <source>
        <dbReference type="ARBA" id="ARBA00004604"/>
    </source>
</evidence>
<evidence type="ECO:0000256" key="12">
    <source>
        <dbReference type="ARBA" id="ARBA00023163"/>
    </source>
</evidence>
<keyword evidence="6" id="KW-0645">Protease</keyword>
<keyword evidence="13" id="KW-0539">Nucleus</keyword>
<evidence type="ECO:0000256" key="4">
    <source>
        <dbReference type="ARBA" id="ARBA00012759"/>
    </source>
</evidence>
<name>A0A9P1IS67_9PELO</name>
<dbReference type="SMART" id="SM00726">
    <property type="entry name" value="UIM"/>
    <property type="match status" value="2"/>
</dbReference>
<dbReference type="GO" id="GO:0005730">
    <property type="term" value="C:nucleolus"/>
    <property type="evidence" value="ECO:0007669"/>
    <property type="project" value="UniProtKB-SubCell"/>
</dbReference>
<evidence type="ECO:0000256" key="20">
    <source>
        <dbReference type="SAM" id="MobiDB-lite"/>
    </source>
</evidence>
<evidence type="ECO:0000256" key="14">
    <source>
        <dbReference type="ARBA" id="ARBA00060106"/>
    </source>
</evidence>
<feature type="compositionally biased region" description="Low complexity" evidence="20">
    <location>
        <begin position="244"/>
        <end position="258"/>
    </location>
</feature>
<dbReference type="Pfam" id="PF02099">
    <property type="entry name" value="Josephin"/>
    <property type="match status" value="1"/>
</dbReference>
<organism evidence="22 23">
    <name type="scientific">Caenorhabditis angaria</name>
    <dbReference type="NCBI Taxonomy" id="860376"/>
    <lineage>
        <taxon>Eukaryota</taxon>
        <taxon>Metazoa</taxon>
        <taxon>Ecdysozoa</taxon>
        <taxon>Nematoda</taxon>
        <taxon>Chromadorea</taxon>
        <taxon>Rhabditida</taxon>
        <taxon>Rhabditina</taxon>
        <taxon>Rhabditomorpha</taxon>
        <taxon>Rhabditoidea</taxon>
        <taxon>Rhabditidae</taxon>
        <taxon>Peloderinae</taxon>
        <taxon>Caenorhabditis</taxon>
    </lineage>
</organism>
<keyword evidence="5" id="KW-0963">Cytoplasm</keyword>
<evidence type="ECO:0000259" key="21">
    <source>
        <dbReference type="PROSITE" id="PS50957"/>
    </source>
</evidence>
<evidence type="ECO:0000256" key="13">
    <source>
        <dbReference type="ARBA" id="ARBA00023242"/>
    </source>
</evidence>
<feature type="active site" evidence="19">
    <location>
        <position position="14"/>
    </location>
</feature>
<keyword evidence="12" id="KW-0804">Transcription</keyword>
<comment type="caution">
    <text evidence="22">The sequence shown here is derived from an EMBL/GenBank/DDBJ whole genome shotgun (WGS) entry which is preliminary data.</text>
</comment>
<sequence length="285" mass="32209">MDSILFEKQEAALCAQHALNMLLQNSLFSVAELTEIARRLDQEENSVLDQNFQNRESQNMNDSGYFSIQVISEALKSFDLTLTNIEHPTMADIKNDPLKARAFICNHMEHWFVLRKFGHQWFELNSVKMGPGLLSNTYVHVFLHQLAAEQYSIFVVNGILPDSEADQLISLCPVVEKSVPKKPKKEPGILEKLVENVGRRLGSGIEPESQEDKDLAIAMAMSMETRKLSEDNLEAAIRLSLQGNAENPEAAAENAENPVETPILTAAAQQRKDREAFLRRFEERK</sequence>
<dbReference type="Gene3D" id="3.90.70.40">
    <property type="match status" value="1"/>
</dbReference>
<dbReference type="GO" id="GO:0005737">
    <property type="term" value="C:cytoplasm"/>
    <property type="evidence" value="ECO:0007669"/>
    <property type="project" value="UniProtKB-SubCell"/>
</dbReference>
<dbReference type="AlphaFoldDB" id="A0A9P1IS67"/>
<dbReference type="FunFam" id="1.10.287.10:FF:000018">
    <property type="entry name" value="Ataxin-3 homolog"/>
    <property type="match status" value="1"/>
</dbReference>
<dbReference type="Pfam" id="PF02809">
    <property type="entry name" value="UIM"/>
    <property type="match status" value="2"/>
</dbReference>
<dbReference type="OrthoDB" id="10063692at2759"/>
<evidence type="ECO:0000256" key="11">
    <source>
        <dbReference type="ARBA" id="ARBA00023015"/>
    </source>
</evidence>
<dbReference type="InterPro" id="IPR033865">
    <property type="entry name" value="Ataxin-3"/>
</dbReference>
<dbReference type="EC" id="3.4.19.12" evidence="4"/>
<keyword evidence="7" id="KW-0677">Repeat</keyword>
<comment type="subunit">
    <text evidence="15">Forms a complex composed of deubiquitinating enzyme atx-3, adapter ubxn-5 and cdc-48.1. Forms a complex composed of deubiquitinating enzyme atx-3, E4 ubiquitin-protein ligase ufd-2 and cdc-48.1. Interacts (via RRDR motif) with cdc-48.1 (via N-terminus) and cdc-48.2 (via N-terminus); the interaction with cdc-48.1 is not required for atx-3 enzymatic activity. Interacts (via C-terminus) with ubxn-5. May interact with ned-8.</text>
</comment>
<proteinExistence type="predicted"/>
<evidence type="ECO:0000313" key="22">
    <source>
        <dbReference type="EMBL" id="CAI5450094.1"/>
    </source>
</evidence>
<dbReference type="GO" id="GO:0006508">
    <property type="term" value="P:proteolysis"/>
    <property type="evidence" value="ECO:0007669"/>
    <property type="project" value="UniProtKB-KW"/>
</dbReference>
<keyword evidence="10" id="KW-0788">Thiol protease</keyword>
<accession>A0A9P1IS67</accession>
<evidence type="ECO:0000256" key="10">
    <source>
        <dbReference type="ARBA" id="ARBA00022807"/>
    </source>
</evidence>
<feature type="active site" evidence="18 19">
    <location>
        <position position="125"/>
    </location>
</feature>
<evidence type="ECO:0000256" key="7">
    <source>
        <dbReference type="ARBA" id="ARBA00022737"/>
    </source>
</evidence>
<comment type="subcellular location">
    <subcellularLocation>
        <location evidence="2">Cytoplasm</location>
    </subcellularLocation>
    <subcellularLocation>
        <location evidence="3">Nucleus</location>
        <location evidence="3">Nucleolus</location>
    </subcellularLocation>
</comment>
<dbReference type="SMART" id="SM01246">
    <property type="entry name" value="Josephin"/>
    <property type="match status" value="1"/>
</dbReference>
<dbReference type="PRINTS" id="PR01233">
    <property type="entry name" value="JOSEPHIN"/>
</dbReference>
<dbReference type="PANTHER" id="PTHR14159:SF0">
    <property type="entry name" value="ATAXIN-3-RELATED"/>
    <property type="match status" value="1"/>
</dbReference>
<evidence type="ECO:0000256" key="17">
    <source>
        <dbReference type="ARBA" id="ARBA00082365"/>
    </source>
</evidence>
<feature type="active site" description="Proton acceptor" evidence="18">
    <location>
        <position position="110"/>
    </location>
</feature>
<feature type="region of interest" description="Disordered" evidence="20">
    <location>
        <begin position="244"/>
        <end position="271"/>
    </location>
</feature>
<gene>
    <name evidence="22" type="ORF">CAMP_LOCUS12731</name>
</gene>
<feature type="active site" evidence="19">
    <location>
        <position position="110"/>
    </location>
</feature>
<dbReference type="PANTHER" id="PTHR14159">
    <property type="entry name" value="ATAXIN-3-RELATED"/>
    <property type="match status" value="1"/>
</dbReference>
<dbReference type="EMBL" id="CANHGI010000005">
    <property type="protein sequence ID" value="CAI5450094.1"/>
    <property type="molecule type" value="Genomic_DNA"/>
</dbReference>
<reference evidence="22" key="1">
    <citation type="submission" date="2022-11" db="EMBL/GenBank/DDBJ databases">
        <authorList>
            <person name="Kikuchi T."/>
        </authorList>
    </citation>
    <scope>NUCLEOTIDE SEQUENCE</scope>
    <source>
        <strain evidence="22">PS1010</strain>
    </source>
</reference>
<evidence type="ECO:0000256" key="6">
    <source>
        <dbReference type="ARBA" id="ARBA00022670"/>
    </source>
</evidence>
<keyword evidence="11" id="KW-0805">Transcription regulation</keyword>